<feature type="repeat" description="ANK" evidence="2">
    <location>
        <begin position="957"/>
        <end position="989"/>
    </location>
</feature>
<evidence type="ECO:0000256" key="3">
    <source>
        <dbReference type="SAM" id="MobiDB-lite"/>
    </source>
</evidence>
<dbReference type="InterPro" id="IPR053137">
    <property type="entry name" value="NLR-like"/>
</dbReference>
<feature type="compositionally biased region" description="Polar residues" evidence="3">
    <location>
        <begin position="1"/>
        <end position="11"/>
    </location>
</feature>
<evidence type="ECO:0000259" key="4">
    <source>
        <dbReference type="Pfam" id="PF24883"/>
    </source>
</evidence>
<reference evidence="5 6" key="1">
    <citation type="submission" date="2016-10" db="EMBL/GenBank/DDBJ databases">
        <title>The genome sequence of Colletotrichum fioriniae PJ7.</title>
        <authorList>
            <person name="Baroncelli R."/>
        </authorList>
    </citation>
    <scope>NUCLEOTIDE SEQUENCE [LARGE SCALE GENOMIC DNA]</scope>
    <source>
        <strain evidence="5 6">IMI 384185</strain>
    </source>
</reference>
<dbReference type="EMBL" id="MOPA01000024">
    <property type="protein sequence ID" value="KAK1516695.1"/>
    <property type="molecule type" value="Genomic_DNA"/>
</dbReference>
<evidence type="ECO:0000256" key="1">
    <source>
        <dbReference type="ARBA" id="ARBA00022737"/>
    </source>
</evidence>
<dbReference type="SUPFAM" id="SSF52540">
    <property type="entry name" value="P-loop containing nucleoside triphosphate hydrolases"/>
    <property type="match status" value="1"/>
</dbReference>
<feature type="domain" description="Nephrocystin 3-like N-terminal" evidence="4">
    <location>
        <begin position="402"/>
        <end position="579"/>
    </location>
</feature>
<dbReference type="PROSITE" id="PS50297">
    <property type="entry name" value="ANK_REP_REGION"/>
    <property type="match status" value="5"/>
</dbReference>
<dbReference type="Gene3D" id="3.40.50.300">
    <property type="entry name" value="P-loop containing nucleotide triphosphate hydrolases"/>
    <property type="match status" value="1"/>
</dbReference>
<dbReference type="InterPro" id="IPR002110">
    <property type="entry name" value="Ankyrin_rpt"/>
</dbReference>
<comment type="caution">
    <text evidence="5">The sequence shown here is derived from an EMBL/GenBank/DDBJ whole genome shotgun (WGS) entry which is preliminary data.</text>
</comment>
<dbReference type="SUPFAM" id="SSF48403">
    <property type="entry name" value="Ankyrin repeat"/>
    <property type="match status" value="2"/>
</dbReference>
<proteinExistence type="predicted"/>
<dbReference type="InterPro" id="IPR027417">
    <property type="entry name" value="P-loop_NTPase"/>
</dbReference>
<feature type="repeat" description="ANK" evidence="2">
    <location>
        <begin position="1209"/>
        <end position="1243"/>
    </location>
</feature>
<dbReference type="PANTHER" id="PTHR46082">
    <property type="entry name" value="ATP/GTP-BINDING PROTEIN-RELATED"/>
    <property type="match status" value="1"/>
</dbReference>
<keyword evidence="1" id="KW-0677">Repeat</keyword>
<dbReference type="Pfam" id="PF12796">
    <property type="entry name" value="Ank_2"/>
    <property type="match status" value="3"/>
</dbReference>
<evidence type="ECO:0000256" key="2">
    <source>
        <dbReference type="PROSITE-ProRule" id="PRU00023"/>
    </source>
</evidence>
<evidence type="ECO:0000313" key="5">
    <source>
        <dbReference type="EMBL" id="KAK1516695.1"/>
    </source>
</evidence>
<feature type="region of interest" description="Disordered" evidence="3">
    <location>
        <begin position="1"/>
        <end position="38"/>
    </location>
</feature>
<keyword evidence="2" id="KW-0040">ANK repeat</keyword>
<feature type="repeat" description="ANK" evidence="2">
    <location>
        <begin position="1141"/>
        <end position="1175"/>
    </location>
</feature>
<gene>
    <name evidence="5" type="ORF">CPAR01_16311</name>
</gene>
<dbReference type="RefSeq" id="XP_060340737.1">
    <property type="nucleotide sequence ID" value="XM_060500556.1"/>
</dbReference>
<accession>A0ABQ9RX91</accession>
<dbReference type="Gene3D" id="1.25.40.20">
    <property type="entry name" value="Ankyrin repeat-containing domain"/>
    <property type="match status" value="3"/>
</dbReference>
<dbReference type="GeneID" id="85384455"/>
<evidence type="ECO:0000313" key="6">
    <source>
        <dbReference type="Proteomes" id="UP001241169"/>
    </source>
</evidence>
<organism evidence="5 6">
    <name type="scientific">Colletotrichum paranaense</name>
    <dbReference type="NCBI Taxonomy" id="1914294"/>
    <lineage>
        <taxon>Eukaryota</taxon>
        <taxon>Fungi</taxon>
        <taxon>Dikarya</taxon>
        <taxon>Ascomycota</taxon>
        <taxon>Pezizomycotina</taxon>
        <taxon>Sordariomycetes</taxon>
        <taxon>Hypocreomycetidae</taxon>
        <taxon>Glomerellales</taxon>
        <taxon>Glomerellaceae</taxon>
        <taxon>Colletotrichum</taxon>
        <taxon>Colletotrichum acutatum species complex</taxon>
    </lineage>
</organism>
<feature type="repeat" description="ANK" evidence="2">
    <location>
        <begin position="1176"/>
        <end position="1208"/>
    </location>
</feature>
<feature type="repeat" description="ANK" evidence="2">
    <location>
        <begin position="1044"/>
        <end position="1072"/>
    </location>
</feature>
<dbReference type="SMART" id="SM00248">
    <property type="entry name" value="ANK"/>
    <property type="match status" value="12"/>
</dbReference>
<feature type="compositionally biased region" description="Basic and acidic residues" evidence="3">
    <location>
        <begin position="29"/>
        <end position="38"/>
    </location>
</feature>
<feature type="repeat" description="ANK" evidence="2">
    <location>
        <begin position="1383"/>
        <end position="1415"/>
    </location>
</feature>
<dbReference type="InterPro" id="IPR035994">
    <property type="entry name" value="Nucleoside_phosphorylase_sf"/>
</dbReference>
<feature type="repeat" description="ANK" evidence="2">
    <location>
        <begin position="1076"/>
        <end position="1108"/>
    </location>
</feature>
<sequence>MEDDSNASQLMAGSKKRLRSQVGNSDDDSDKHDIIRTEQRPNYTAQLKIRKLDREVRGPKVRLEHRDYKVGWVAALYTELAAAQAMLDNVHEQLPMNQNDTNLYIFGEIGVHNVVIACLPSGQYGTAKAAIVANNMRWSFPSITVRLMVGIGGGAPRERVDLRLGDVVVSTPESGSPGVIQYDFGKTEQEGLFHNTGVLNKPAEALLTAVTKLRASHDLKPSQMPSILAQMKRVIRKDVNKYLHQGVQNDRLYDAELITQRGNLAAINATAQNWLIASADQVMKHGKTRDRIAQEHDVLCFEMEAAGLMDNFPCLVIRGICDYSDSHKLKDWQPYAAATAAAYAKELLMTIPSQEGQLSAPETIEIRRDLVSPERRKRILASLKFDQMDDRVASIKKAHGKTCDWITRHPKFVKWLDSKYVGDHHGFLWISGKPGAGKSTIMKFAYARAKRRPGPNAAVLSFFFNARGGVLERTAEGMHRSLIVQLLEMVPRLQGVLEDREIRDHLDANSEAERWSLPLLRDVFERAISQLGSDQITCFIDALDECAEYEAQQMLNFFEDLGQCAVQSDTKLFVCFSSRHYPSLDTRYKVKFALEDQRGHDEDLNLYVQNTLDYRTPWQETEITAQILQKASGVFMWVVLVVEILNKVIRTGRIHEIEERLEQLPPELSKLFAEMLGKDDDYMRDLLLSIQWLLFGTRPLTADEYYAAIVSGLKPGFFHETDPERVVKQDFENFVVNSSKGLAETTKTKSKPAIVQFIHESVRDFFLKDNGLKTTFPDRVITEGQCHEQLKECCHEYIKACSLPTISTKQSVHPKTYLSPKALGVSLIGKFPFLGYATTQVLYHSNAAAKMAIPQDQFLEEFAASLENWIKLNNLFERYKTCHYTSRASLTYILANRGLDFLLKANIRRDPLIEISPEERYGSPVAAAIDRSHFRAAEILLLHLGKTMANKHLRTKKGSTLLYGAVKKGLPEVVELLLAAGADPNDSEAKEDPLHHAVVQGNETIVKLLLFRTFCIRTPKASTDESKDQKQLRLEANYEHHDPTRPSPLHIAVGYGHTRIAKLILEKGADADRLIAGKPPLHIAVSKGDRSCMDVLLENGANPDQCDSYGINVLRQAVAKHDLPLARYIIEKGADVNQLMDGVPVLHRAVFSSRYGTELFEILLENGANIDITDNTGVTTLHCAARDGGHGILELILRARPDVNCTDSSGQTPVIFACKNHSLDPMAIIALFRQGADINLPDLEGNTPMFVSIKFCRAPQLQCLFQLGSDVNGVNMEGQTALFMGCQTGRLEIVEVITRNDALQLGSENAAGETALFGIFPGHEEAPLIVKLLLEAGLDPMHMNVARETFFESLNWFPNLDKRLRRSIFTAIAEGTTNQTDERGCTILMKVALDDDESAVSFLLRIGADPNISDREGYTPLFAVIEAPHSDHHDLVVDALLRNGAEAHKPGPNSETPLQMAQRLGRTRIASRLYCLA</sequence>
<dbReference type="PANTHER" id="PTHR46082:SF11">
    <property type="entry name" value="AAA+ ATPASE DOMAIN-CONTAINING PROTEIN-RELATED"/>
    <property type="match status" value="1"/>
</dbReference>
<dbReference type="PROSITE" id="PS50088">
    <property type="entry name" value="ANK_REPEAT"/>
    <property type="match status" value="7"/>
</dbReference>
<protein>
    <recommendedName>
        <fullName evidence="4">Nephrocystin 3-like N-terminal domain-containing protein</fullName>
    </recommendedName>
</protein>
<name>A0ABQ9RX91_9PEZI</name>
<dbReference type="Proteomes" id="UP001241169">
    <property type="component" value="Unassembled WGS sequence"/>
</dbReference>
<keyword evidence="6" id="KW-1185">Reference proteome</keyword>
<dbReference type="InterPro" id="IPR056884">
    <property type="entry name" value="NPHP3-like_N"/>
</dbReference>
<dbReference type="Pfam" id="PF24883">
    <property type="entry name" value="NPHP3_N"/>
    <property type="match status" value="1"/>
</dbReference>
<dbReference type="InterPro" id="IPR036770">
    <property type="entry name" value="Ankyrin_rpt-contain_sf"/>
</dbReference>
<dbReference type="Gene3D" id="3.40.50.1580">
    <property type="entry name" value="Nucleoside phosphorylase domain"/>
    <property type="match status" value="1"/>
</dbReference>
<dbReference type="SUPFAM" id="SSF53167">
    <property type="entry name" value="Purine and uridine phosphorylases"/>
    <property type="match status" value="1"/>
</dbReference>